<keyword evidence="2" id="KW-0472">Membrane</keyword>
<keyword evidence="2" id="KW-1133">Transmembrane helix</keyword>
<evidence type="ECO:0000313" key="4">
    <source>
        <dbReference type="Proteomes" id="UP000199671"/>
    </source>
</evidence>
<dbReference type="Proteomes" id="UP000199671">
    <property type="component" value="Unassembled WGS sequence"/>
</dbReference>
<keyword evidence="2" id="KW-0812">Transmembrane</keyword>
<protein>
    <recommendedName>
        <fullName evidence="5">LemA family protein</fullName>
    </recommendedName>
</protein>
<dbReference type="AlphaFoldDB" id="A0A1G9Y5R4"/>
<feature type="region of interest" description="Disordered" evidence="1">
    <location>
        <begin position="112"/>
        <end position="137"/>
    </location>
</feature>
<evidence type="ECO:0000256" key="1">
    <source>
        <dbReference type="SAM" id="MobiDB-lite"/>
    </source>
</evidence>
<evidence type="ECO:0000313" key="3">
    <source>
        <dbReference type="EMBL" id="SDN03823.1"/>
    </source>
</evidence>
<evidence type="ECO:0000256" key="2">
    <source>
        <dbReference type="SAM" id="Phobius"/>
    </source>
</evidence>
<sequence length="236" mass="25161">MNLPIPITTPPGAVPPGTHPGGPPVWLMPAVVVLALALVLLAIAWSLYAKALRVDRLHRQVLGSRATLEAQLVHRAQAAADLAATGLLDPASALILSRAAYDALDAEGPLVEDGLDTEAPRRDAGDTATGEPTRSRARIESDLSRVIRTVVDPQARLDLSADPRGRDSLERLDRASYRLVLARRFHNTHVAEARRLRGALDVRALHLAGHAPLPQTFDIDDATAAEPGSGRTETAP</sequence>
<proteinExistence type="predicted"/>
<evidence type="ECO:0008006" key="5">
    <source>
        <dbReference type="Google" id="ProtNLM"/>
    </source>
</evidence>
<accession>A0A1G9Y5R4</accession>
<dbReference type="EMBL" id="FNHU01000011">
    <property type="protein sequence ID" value="SDN03823.1"/>
    <property type="molecule type" value="Genomic_DNA"/>
</dbReference>
<feature type="transmembrane region" description="Helical" evidence="2">
    <location>
        <begin position="26"/>
        <end position="49"/>
    </location>
</feature>
<reference evidence="3 4" key="1">
    <citation type="submission" date="2016-10" db="EMBL/GenBank/DDBJ databases">
        <authorList>
            <person name="de Groot N.N."/>
        </authorList>
    </citation>
    <scope>NUCLEOTIDE SEQUENCE [LARGE SCALE GENOMIC DNA]</scope>
    <source>
        <strain evidence="3 4">KPR-7B</strain>
    </source>
</reference>
<gene>
    <name evidence="3" type="ORF">SAMN04487766_11154</name>
</gene>
<name>A0A1G9Y5R4_9ACTO</name>
<organism evidence="3 4">
    <name type="scientific">Actinomyces ruminicola</name>
    <dbReference type="NCBI Taxonomy" id="332524"/>
    <lineage>
        <taxon>Bacteria</taxon>
        <taxon>Bacillati</taxon>
        <taxon>Actinomycetota</taxon>
        <taxon>Actinomycetes</taxon>
        <taxon>Actinomycetales</taxon>
        <taxon>Actinomycetaceae</taxon>
        <taxon>Actinomyces</taxon>
    </lineage>
</organism>